<accession>A0A419V621</accession>
<protein>
    <submittedName>
        <fullName evidence="2">Flagellar operon protein</fullName>
    </submittedName>
</protein>
<name>A0A419V621_9BACL</name>
<keyword evidence="2" id="KW-0966">Cell projection</keyword>
<keyword evidence="2" id="KW-0969">Cilium</keyword>
<evidence type="ECO:0000313" key="3">
    <source>
        <dbReference type="Proteomes" id="UP000285120"/>
    </source>
</evidence>
<reference evidence="2 3" key="1">
    <citation type="submission" date="2018-09" db="EMBL/GenBank/DDBJ databases">
        <title>Genomic Encyclopedia of Archaeal and Bacterial Type Strains, Phase II (KMG-II): from individual species to whole genera.</title>
        <authorList>
            <person name="Goeker M."/>
        </authorList>
    </citation>
    <scope>NUCLEOTIDE SEQUENCE [LARGE SCALE GENOMIC DNA]</scope>
    <source>
        <strain evidence="2 3">DSM 17008</strain>
    </source>
</reference>
<dbReference type="EMBL" id="RAPK01000007">
    <property type="protein sequence ID" value="RKD75366.1"/>
    <property type="molecule type" value="Genomic_DNA"/>
</dbReference>
<sequence>MIQDIGKQDWNRLPHPATAVKQPADNSQKASFAELLHSRQAEPLKISRHAEKRILQRDVRVSEGEWKAIEEKMLEARHQGVKDSVVWTSHAALVVSAENHTVITAMTHKEASNHVFTNINGTMFVKEEA</sequence>
<keyword evidence="2" id="KW-0282">Flagellum</keyword>
<organism evidence="2 3">
    <name type="scientific">Sinobaca qinghaiensis</name>
    <dbReference type="NCBI Taxonomy" id="342944"/>
    <lineage>
        <taxon>Bacteria</taxon>
        <taxon>Bacillati</taxon>
        <taxon>Bacillota</taxon>
        <taxon>Bacilli</taxon>
        <taxon>Bacillales</taxon>
        <taxon>Sporolactobacillaceae</taxon>
        <taxon>Sinobaca</taxon>
    </lineage>
</organism>
<keyword evidence="3" id="KW-1185">Reference proteome</keyword>
<dbReference type="Proteomes" id="UP000285120">
    <property type="component" value="Unassembled WGS sequence"/>
</dbReference>
<dbReference type="InterPro" id="IPR013367">
    <property type="entry name" value="Flagellar_put"/>
</dbReference>
<feature type="region of interest" description="Disordered" evidence="1">
    <location>
        <begin position="1"/>
        <end position="29"/>
    </location>
</feature>
<dbReference type="AlphaFoldDB" id="A0A419V621"/>
<dbReference type="NCBIfam" id="TIGR02530">
    <property type="entry name" value="flg_new"/>
    <property type="match status" value="1"/>
</dbReference>
<comment type="caution">
    <text evidence="2">The sequence shown here is derived from an EMBL/GenBank/DDBJ whole genome shotgun (WGS) entry which is preliminary data.</text>
</comment>
<proteinExistence type="predicted"/>
<dbReference type="Pfam" id="PF12611">
    <property type="entry name" value="Flagellar_put"/>
    <property type="match status" value="1"/>
</dbReference>
<evidence type="ECO:0000313" key="2">
    <source>
        <dbReference type="EMBL" id="RKD75366.1"/>
    </source>
</evidence>
<evidence type="ECO:0000256" key="1">
    <source>
        <dbReference type="SAM" id="MobiDB-lite"/>
    </source>
</evidence>
<feature type="compositionally biased region" description="Basic and acidic residues" evidence="1">
    <location>
        <begin position="1"/>
        <end position="12"/>
    </location>
</feature>
<gene>
    <name evidence="2" type="ORF">ATL39_1065</name>
</gene>
<dbReference type="RefSeq" id="WP_120192250.1">
    <property type="nucleotide sequence ID" value="NZ_RAPK01000007.1"/>
</dbReference>
<dbReference type="OrthoDB" id="165650at2"/>